<protein>
    <submittedName>
        <fullName evidence="4">Uncharacterized protein</fullName>
    </submittedName>
</protein>
<dbReference type="GO" id="GO:0019888">
    <property type="term" value="F:protein phosphatase regulator activity"/>
    <property type="evidence" value="ECO:0007669"/>
    <property type="project" value="TreeGrafter"/>
</dbReference>
<dbReference type="GO" id="GO:0005829">
    <property type="term" value="C:cytosol"/>
    <property type="evidence" value="ECO:0007669"/>
    <property type="project" value="TreeGrafter"/>
</dbReference>
<comment type="similarity">
    <text evidence="1">Belongs to the SAPS family.</text>
</comment>
<evidence type="ECO:0000256" key="3">
    <source>
        <dbReference type="SAM" id="MobiDB-lite"/>
    </source>
</evidence>
<dbReference type="GO" id="GO:0005634">
    <property type="term" value="C:nucleus"/>
    <property type="evidence" value="ECO:0007669"/>
    <property type="project" value="TreeGrafter"/>
</dbReference>
<dbReference type="GO" id="GO:0019903">
    <property type="term" value="F:protein phosphatase binding"/>
    <property type="evidence" value="ECO:0007669"/>
    <property type="project" value="InterPro"/>
</dbReference>
<keyword evidence="2" id="KW-0131">Cell cycle</keyword>
<evidence type="ECO:0000313" key="4">
    <source>
        <dbReference type="EMBL" id="SZF00029.1"/>
    </source>
</evidence>
<dbReference type="VEuPathDB" id="FungiDB:BLGHR1_10753"/>
<reference evidence="4 5" key="1">
    <citation type="submission" date="2017-11" db="EMBL/GenBank/DDBJ databases">
        <authorList>
            <person name="Kracher B."/>
        </authorList>
    </citation>
    <scope>NUCLEOTIDE SEQUENCE [LARGE SCALE GENOMIC DNA]</scope>
    <source>
        <strain evidence="4 5">RACE1</strain>
    </source>
</reference>
<dbReference type="InterPro" id="IPR007587">
    <property type="entry name" value="SAPS"/>
</dbReference>
<name>A0A383UJR5_BLUHO</name>
<dbReference type="AlphaFoldDB" id="A0A383UJR5"/>
<dbReference type="EMBL" id="UNSH01000007">
    <property type="protein sequence ID" value="SZF00029.1"/>
    <property type="molecule type" value="Genomic_DNA"/>
</dbReference>
<dbReference type="PANTHER" id="PTHR12634:SF8">
    <property type="entry name" value="FIERY MOUNTAIN, ISOFORM D"/>
    <property type="match status" value="1"/>
</dbReference>
<feature type="region of interest" description="Disordered" evidence="3">
    <location>
        <begin position="490"/>
        <end position="511"/>
    </location>
</feature>
<dbReference type="Pfam" id="PF04499">
    <property type="entry name" value="SAPS"/>
    <property type="match status" value="1"/>
</dbReference>
<sequence>MFWRFGAHVNAPNIDSLLDNANITLEEVLDQNDLLQELKQQNVKVIDFLSRASTIERLLEYVVAPKLEVVGDGNSEQGHMRTGSQTQESEEKPAEEDSEKRLNRFAYISTEILSSDTRQICDSLMRNYRLMAKFWTFLKSSPPLDPLQASYFTRVNENLLERSTHEMLAFFKSLEGVVQKMLVHVDSPMIMDLLLKIISLEKSEGGQGIVDWLQSQGLIEILISFLSSEHTWATQTSAGDFLKAIITISANTSQNQQSCVGPNELTRQLVSRACVEELITYMLEGGNPLTVGVGIVIEVIRKNNSDYDPLFNAELYTPSTRDPIFLGTLLRLFAQRVPDFMNLMLSPNQNSTSKNWPPGTRRTQLNAAFGEKIEPLGFDRFKVCELMAEILHCSNMGLLNEPDSEKLIQKRDAERERLKNEGKLSIFPEDSNTLTPKRDDAKKLQVHNVSDDDGFERVSHSVDDDVTDFYNSEPTNLMDKDDEEYVEPLSPKISMEQPTSERDTASPSPMRKISRKFNTLGLENESHEQIGYQITEQLFTLENELSTATLEEYPFGKDSTSRMEVNLSNEVSQTSDSLSQNFGTALFTHHQAPEVPKVPSTISNSESNMMEYSNYKPAPLSVVKTNTPDSKLETHSLSEGPSLTGVDSVMEECGDQSPQIINVCMNILDYPIVGDFLKIQFVKYKVVPTILDFFFRFPWNNFLHNVVYDIVQQVFNGPMERGFNRSLAFDLFETGDITMKIVNGQKKSDEMIKLRLGYMGHLTLIAEEVVKFTARHPSQLFPNSVLQKVMNPEWITYVEVILTETRERDNAILGGVRPVKTVIQRQMGANIVGNFGTALADTGLTGFEAGSGEDDNMVGVEVGYSVHPAPNHDKFGVEELDYEYFENLDRDAPLFSDEPPPPKWVALPLSIPPNRRRRQLASKLALQKQEQENSASDDQDNEVIVTTRAKKRLSLDDNELD</sequence>
<evidence type="ECO:0000313" key="5">
    <source>
        <dbReference type="Proteomes" id="UP000275772"/>
    </source>
</evidence>
<gene>
    <name evidence="4" type="ORF">BLGHR1_10753</name>
</gene>
<dbReference type="Proteomes" id="UP000275772">
    <property type="component" value="Unassembled WGS sequence"/>
</dbReference>
<feature type="region of interest" description="Disordered" evidence="3">
    <location>
        <begin position="72"/>
        <end position="100"/>
    </location>
</feature>
<feature type="region of interest" description="Disordered" evidence="3">
    <location>
        <begin position="419"/>
        <end position="441"/>
    </location>
</feature>
<feature type="region of interest" description="Disordered" evidence="3">
    <location>
        <begin position="918"/>
        <end position="961"/>
    </location>
</feature>
<proteinExistence type="inferred from homology"/>
<dbReference type="PANTHER" id="PTHR12634">
    <property type="entry name" value="SIT4 YEAST -ASSOCIATING PROTEIN-RELATED"/>
    <property type="match status" value="1"/>
</dbReference>
<organism evidence="4 5">
    <name type="scientific">Blumeria hordei</name>
    <name type="common">Barley powdery mildew</name>
    <name type="synonym">Blumeria graminis f. sp. hordei</name>
    <dbReference type="NCBI Taxonomy" id="2867405"/>
    <lineage>
        <taxon>Eukaryota</taxon>
        <taxon>Fungi</taxon>
        <taxon>Dikarya</taxon>
        <taxon>Ascomycota</taxon>
        <taxon>Pezizomycotina</taxon>
        <taxon>Leotiomycetes</taxon>
        <taxon>Erysiphales</taxon>
        <taxon>Erysiphaceae</taxon>
        <taxon>Blumeria</taxon>
    </lineage>
</organism>
<evidence type="ECO:0000256" key="1">
    <source>
        <dbReference type="ARBA" id="ARBA00006180"/>
    </source>
</evidence>
<evidence type="ECO:0000256" key="2">
    <source>
        <dbReference type="ARBA" id="ARBA00023306"/>
    </source>
</evidence>
<accession>A0A383UJR5</accession>
<feature type="compositionally biased region" description="Polar residues" evidence="3">
    <location>
        <begin position="74"/>
        <end position="87"/>
    </location>
</feature>